<dbReference type="Gene3D" id="3.40.720.10">
    <property type="entry name" value="Alkaline Phosphatase, subunit A"/>
    <property type="match status" value="1"/>
</dbReference>
<keyword evidence="1" id="KW-0597">Phosphoprotein</keyword>
<dbReference type="PRINTS" id="PR00113">
    <property type="entry name" value="ALKPHPHTASE"/>
</dbReference>
<comment type="caution">
    <text evidence="6">The sequence shown here is derived from an EMBL/GenBank/DDBJ whole genome shotgun (WGS) entry which is preliminary data.</text>
</comment>
<dbReference type="SMART" id="SM00098">
    <property type="entry name" value="alkPPc"/>
    <property type="match status" value="1"/>
</dbReference>
<keyword evidence="3" id="KW-0460">Magnesium</keyword>
<evidence type="ECO:0000256" key="3">
    <source>
        <dbReference type="PIRSR" id="PIRSR601952-2"/>
    </source>
</evidence>
<dbReference type="Pfam" id="PF00245">
    <property type="entry name" value="Alk_phosphatase"/>
    <property type="match status" value="1"/>
</dbReference>
<evidence type="ECO:0000256" key="4">
    <source>
        <dbReference type="RuleBase" id="RU003946"/>
    </source>
</evidence>
<feature type="chain" id="PRO_5032650761" evidence="5">
    <location>
        <begin position="22"/>
        <end position="482"/>
    </location>
</feature>
<feature type="binding site" evidence="3">
    <location>
        <position position="443"/>
    </location>
    <ligand>
        <name>Zn(2+)</name>
        <dbReference type="ChEBI" id="CHEBI:29105"/>
        <label>2</label>
    </ligand>
</feature>
<evidence type="ECO:0000256" key="5">
    <source>
        <dbReference type="SAM" id="SignalP"/>
    </source>
</evidence>
<dbReference type="RefSeq" id="WP_208414156.1">
    <property type="nucleotide sequence ID" value="NZ_BAAADC010000001.1"/>
</dbReference>
<comment type="cofactor">
    <cofactor evidence="3">
        <name>Mg(2+)</name>
        <dbReference type="ChEBI" id="CHEBI:18420"/>
    </cofactor>
    <text evidence="3">Binds 1 Mg(2+) ion.</text>
</comment>
<comment type="cofactor">
    <cofactor evidence="3">
        <name>Zn(2+)</name>
        <dbReference type="ChEBI" id="CHEBI:29105"/>
    </cofactor>
    <text evidence="3">Binds 2 Zn(2+) ions.</text>
</comment>
<reference evidence="6 7" key="1">
    <citation type="submission" date="2020-03" db="EMBL/GenBank/DDBJ databases">
        <title>Genomic Encyclopedia of Type Strains, Phase IV (KMG-IV): sequencing the most valuable type-strain genomes for metagenomic binning, comparative biology and taxonomic classification.</title>
        <authorList>
            <person name="Goeker M."/>
        </authorList>
    </citation>
    <scope>NUCLEOTIDE SEQUENCE [LARGE SCALE GENOMIC DNA]</scope>
    <source>
        <strain evidence="6 7">DSM 19867</strain>
    </source>
</reference>
<feature type="binding site" evidence="3">
    <location>
        <position position="327"/>
    </location>
    <ligand>
        <name>Zn(2+)</name>
        <dbReference type="ChEBI" id="CHEBI:29105"/>
        <label>2</label>
    </ligand>
</feature>
<dbReference type="AlphaFoldDB" id="A0A846MTF9"/>
<keyword evidence="7" id="KW-1185">Reference proteome</keyword>
<dbReference type="GO" id="GO:0004035">
    <property type="term" value="F:alkaline phosphatase activity"/>
    <property type="evidence" value="ECO:0007669"/>
    <property type="project" value="UniProtKB-EC"/>
</dbReference>
<evidence type="ECO:0000256" key="1">
    <source>
        <dbReference type="ARBA" id="ARBA00022553"/>
    </source>
</evidence>
<feature type="binding site" evidence="3">
    <location>
        <position position="364"/>
    </location>
    <ligand>
        <name>Zn(2+)</name>
        <dbReference type="ChEBI" id="CHEBI:29105"/>
        <label>2</label>
    </ligand>
</feature>
<evidence type="ECO:0000256" key="2">
    <source>
        <dbReference type="PIRSR" id="PIRSR601952-1"/>
    </source>
</evidence>
<protein>
    <submittedName>
        <fullName evidence="6">Alkaline phosphatase</fullName>
        <ecNumber evidence="6">3.1.3.1</ecNumber>
    </submittedName>
</protein>
<feature type="binding site" evidence="3">
    <location>
        <position position="166"/>
    </location>
    <ligand>
        <name>Mg(2+)</name>
        <dbReference type="ChEBI" id="CHEBI:18420"/>
    </ligand>
</feature>
<feature type="active site" description="Phosphoserine intermediate" evidence="2">
    <location>
        <position position="105"/>
    </location>
</feature>
<dbReference type="Proteomes" id="UP000570514">
    <property type="component" value="Unassembled WGS sequence"/>
</dbReference>
<sequence length="482" mass="50541">MRIWMKSVLAFGCMMAASVAGEPQGTAADAARLATALKRVPDTHKPKNIILFIGDGMGINSVTAGRIFASQQRGGDGIAYDLAFEKFPYSGFSRTHSADQYVTDSANGISAITTGVKTINGAIGVDANVKSESCAGVAKASIPTLFEDAKKRGLAAGVVTTSGITDATPAGAYGHTSTRGWRSDADLPKEAAAAGCTDLAWQLVDAPAAIRMDVALGGDRLDFLPAGGEVAGARQDGRNLIETWKKQSAKAAYVANAEDLAAVDAAKTDHLLGLFADGDLPSPVDKDYHKNVPDLAAMTRKAIEVLKKNKNGFILMVESASIDKWHHRNNAYRALTDVDELSNAVAAAAEMTSDKDTLIILTADHSHGLTLSGGLAIGAPVMGLAQSDGQPKRDRQGNTYPALTYATGPGEGGGDEHPMLDQKTATDPAFKQPALVPMNSAAHAGEDVPVYAQGPQAYLVSGSFESTYLYQVMRHALEVKPK</sequence>
<keyword evidence="3" id="KW-0479">Metal-binding</keyword>
<feature type="binding site" evidence="3">
    <location>
        <position position="318"/>
    </location>
    <ligand>
        <name>Mg(2+)</name>
        <dbReference type="ChEBI" id="CHEBI:18420"/>
    </ligand>
</feature>
<feature type="binding site" evidence="3">
    <location>
        <position position="365"/>
    </location>
    <ligand>
        <name>Zn(2+)</name>
        <dbReference type="ChEBI" id="CHEBI:29105"/>
        <label>2</label>
    </ligand>
</feature>
<dbReference type="SUPFAM" id="SSF53649">
    <property type="entry name" value="Alkaline phosphatase-like"/>
    <property type="match status" value="1"/>
</dbReference>
<feature type="binding site" evidence="3">
    <location>
        <position position="323"/>
    </location>
    <ligand>
        <name>Zn(2+)</name>
        <dbReference type="ChEBI" id="CHEBI:29105"/>
        <label>2</label>
    </ligand>
</feature>
<evidence type="ECO:0000313" key="6">
    <source>
        <dbReference type="EMBL" id="NIK86788.1"/>
    </source>
</evidence>
<dbReference type="PANTHER" id="PTHR11596:SF5">
    <property type="entry name" value="ALKALINE PHOSPHATASE"/>
    <property type="match status" value="1"/>
</dbReference>
<feature type="signal peptide" evidence="5">
    <location>
        <begin position="1"/>
        <end position="21"/>
    </location>
</feature>
<feature type="binding site" evidence="3">
    <location>
        <position position="168"/>
    </location>
    <ligand>
        <name>Mg(2+)</name>
        <dbReference type="ChEBI" id="CHEBI:18420"/>
    </ligand>
</feature>
<keyword evidence="6" id="KW-0378">Hydrolase</keyword>
<dbReference type="InterPro" id="IPR001952">
    <property type="entry name" value="Alkaline_phosphatase"/>
</dbReference>
<gene>
    <name evidence="6" type="ORF">FHS83_000106</name>
</gene>
<dbReference type="InterPro" id="IPR017850">
    <property type="entry name" value="Alkaline_phosphatase_core_sf"/>
</dbReference>
<name>A0A846MTF9_9PROT</name>
<feature type="binding site" evidence="3">
    <location>
        <position position="55"/>
    </location>
    <ligand>
        <name>Zn(2+)</name>
        <dbReference type="ChEBI" id="CHEBI:29105"/>
        <label>2</label>
    </ligand>
</feature>
<organism evidence="6 7">
    <name type="scientific">Rhizomicrobium palustre</name>
    <dbReference type="NCBI Taxonomy" id="189966"/>
    <lineage>
        <taxon>Bacteria</taxon>
        <taxon>Pseudomonadati</taxon>
        <taxon>Pseudomonadota</taxon>
        <taxon>Alphaproteobacteria</taxon>
        <taxon>Micropepsales</taxon>
        <taxon>Micropepsaceae</taxon>
        <taxon>Rhizomicrobium</taxon>
    </lineage>
</organism>
<dbReference type="PANTHER" id="PTHR11596">
    <property type="entry name" value="ALKALINE PHOSPHATASE"/>
    <property type="match status" value="1"/>
</dbReference>
<dbReference type="CDD" id="cd16012">
    <property type="entry name" value="ALP"/>
    <property type="match status" value="1"/>
</dbReference>
<dbReference type="EMBL" id="JAASRM010000001">
    <property type="protein sequence ID" value="NIK86788.1"/>
    <property type="molecule type" value="Genomic_DNA"/>
</dbReference>
<feature type="binding site" evidence="3">
    <location>
        <position position="55"/>
    </location>
    <ligand>
        <name>Mg(2+)</name>
        <dbReference type="ChEBI" id="CHEBI:18420"/>
    </ligand>
</feature>
<dbReference type="EC" id="3.1.3.1" evidence="6"/>
<keyword evidence="5" id="KW-0732">Signal</keyword>
<keyword evidence="3" id="KW-0862">Zinc</keyword>
<comment type="similarity">
    <text evidence="4">Belongs to the alkaline phosphatase family.</text>
</comment>
<accession>A0A846MTF9</accession>
<dbReference type="GO" id="GO:0046872">
    <property type="term" value="F:metal ion binding"/>
    <property type="evidence" value="ECO:0007669"/>
    <property type="project" value="UniProtKB-KW"/>
</dbReference>
<evidence type="ECO:0000313" key="7">
    <source>
        <dbReference type="Proteomes" id="UP000570514"/>
    </source>
</evidence>
<proteinExistence type="inferred from homology"/>